<accession>A0A921SYT6</accession>
<keyword evidence="4" id="KW-1003">Cell membrane</keyword>
<dbReference type="AlphaFoldDB" id="A0A921SYT6"/>
<dbReference type="Gene3D" id="2.60.40.10">
    <property type="entry name" value="Immunoglobulins"/>
    <property type="match status" value="1"/>
</dbReference>
<evidence type="ECO:0000256" key="8">
    <source>
        <dbReference type="ARBA" id="ARBA00022777"/>
    </source>
</evidence>
<dbReference type="Gene3D" id="3.30.565.10">
    <property type="entry name" value="Histidine kinase-like ATPase, C-terminal domain"/>
    <property type="match status" value="1"/>
</dbReference>
<dbReference type="GO" id="GO:0000155">
    <property type="term" value="F:phosphorelay sensor kinase activity"/>
    <property type="evidence" value="ECO:0007669"/>
    <property type="project" value="InterPro"/>
</dbReference>
<dbReference type="InterPro" id="IPR011110">
    <property type="entry name" value="Reg_prop"/>
</dbReference>
<name>A0A921SYT6_9FIRM</name>
<evidence type="ECO:0000256" key="1">
    <source>
        <dbReference type="ARBA" id="ARBA00000085"/>
    </source>
</evidence>
<dbReference type="PANTHER" id="PTHR43547:SF2">
    <property type="entry name" value="HYBRID SIGNAL TRANSDUCTION HISTIDINE KINASE C"/>
    <property type="match status" value="1"/>
</dbReference>
<evidence type="ECO:0000259" key="13">
    <source>
        <dbReference type="PROSITE" id="PS50109"/>
    </source>
</evidence>
<proteinExistence type="predicted"/>
<evidence type="ECO:0000256" key="11">
    <source>
        <dbReference type="ARBA" id="ARBA00023136"/>
    </source>
</evidence>
<dbReference type="Gene3D" id="2.130.10.10">
    <property type="entry name" value="YVTN repeat-like/Quinoprotein amine dehydrogenase"/>
    <property type="match status" value="2"/>
</dbReference>
<dbReference type="Pfam" id="PF00512">
    <property type="entry name" value="HisKA"/>
    <property type="match status" value="1"/>
</dbReference>
<keyword evidence="8 14" id="KW-0418">Kinase</keyword>
<dbReference type="PRINTS" id="PR00344">
    <property type="entry name" value="BCTRLSENSOR"/>
</dbReference>
<dbReference type="Gene3D" id="1.10.287.130">
    <property type="match status" value="1"/>
</dbReference>
<evidence type="ECO:0000256" key="3">
    <source>
        <dbReference type="ARBA" id="ARBA00012438"/>
    </source>
</evidence>
<sequence length="1064" mass="121547">MKILNKKYIIYVLLLISLIITTNIVYVSAYTNINFKNITSEDGLSQGTVETIIQDDKGYMWLGTNDGLCRYNGYEFKIYKHDEESKNSITNNYIVDIKQDKSGNIWVGTANGLSKIDTKTDTITNYNMNDEEKKLSHYNIGDILITKSGDVLVGTSDGLNIYDEKKDEFYRIFNKENDLSSQYIRSLAEDGNQNIWVATNNGIDKIDIKNKKNIISFKEGDSKFNISENDIYVVRYDSKGYIWAGTLKEGLNRIDINTNEVKQYKNNHSDEKSLPGNYVKDILRDGSGNLWVGTDNGLAKYNDKTENFTTYRNKIYDKNSLVDDEIFSIQEDQSGLIWVGTYAGISMFDPNTNIEHYKKDPFDENGMSDNSIHGIYEDKDGLLWVGTNSKGVNIINRKNNNIKHLNKTSKDYPISDDNINDIVGIDNKIYIATKNGLNEVDKELKTINTYTTEDGICNNIITALFADSKKNIWIGTANGVSILNTNTNEIIDITDILTKHNIEDQYIKVIYEDSKENYWIGCFIDGGLVKIDPYKKTIENYRNIKDDKTSISSNNIRSIAEDKKGNLYIGTSYGLNKLNQFDNTFERYSEKDGLSNNTVYGLLVDDNNNLWASTNSGISKLDTNTMTFEIFNIIDGFQGNEFNGRAYYKNKSGELFFGGTNGLNIFRPNDTNRLKYVPNVIFDEFKVDGKVYKDINGQVFKYDENTINISVFISNYKNVKNIQYMYKLEGVNDSWDISKSNNINYSDLDPENYTLKIKARSYSGKVSDESTVKFTIKPPFWKSKVAILIYLIVIILAIYRTITNVKRLDNLVKNKTLQLTKEMEKNDKLLKKVIELEKRKNNYFVNLSHELRTPLNVISSTEQLVTELNKSKDGIGQDKLNGYMQVVRRNAKRLLNLINNIIDTTKIESGSYQLNIRENDIVYIVEEATLSLKDYIERKGIELIIDPEIEEKMIKCDEYEIERCIVNLVSNAAKFTPEGGTIEVTIKDLDEKVMIIVKDTGIGIDKKYHDSIFNRFNQVVDQNVESKGGSGLGLTITKQIIDMHNGKIYVESELGKGCKFIIIL</sequence>
<keyword evidence="5" id="KW-0597">Phosphoprotein</keyword>
<dbReference type="GO" id="GO:0005886">
    <property type="term" value="C:plasma membrane"/>
    <property type="evidence" value="ECO:0007669"/>
    <property type="project" value="UniProtKB-SubCell"/>
</dbReference>
<dbReference type="CDD" id="cd00082">
    <property type="entry name" value="HisKA"/>
    <property type="match status" value="1"/>
</dbReference>
<evidence type="ECO:0000256" key="10">
    <source>
        <dbReference type="ARBA" id="ARBA00023012"/>
    </source>
</evidence>
<comment type="subcellular location">
    <subcellularLocation>
        <location evidence="2">Cell membrane</location>
    </subcellularLocation>
</comment>
<evidence type="ECO:0000256" key="12">
    <source>
        <dbReference type="SAM" id="Phobius"/>
    </source>
</evidence>
<evidence type="ECO:0000256" key="2">
    <source>
        <dbReference type="ARBA" id="ARBA00004236"/>
    </source>
</evidence>
<keyword evidence="12" id="KW-1133">Transmembrane helix</keyword>
<reference evidence="14" key="1">
    <citation type="journal article" date="2021" name="PeerJ">
        <title>Extensive microbial diversity within the chicken gut microbiome revealed by metagenomics and culture.</title>
        <authorList>
            <person name="Gilroy R."/>
            <person name="Ravi A."/>
            <person name="Getino M."/>
            <person name="Pursley I."/>
            <person name="Horton D.L."/>
            <person name="Alikhan N.F."/>
            <person name="Baker D."/>
            <person name="Gharbi K."/>
            <person name="Hall N."/>
            <person name="Watson M."/>
            <person name="Adriaenssens E.M."/>
            <person name="Foster-Nyarko E."/>
            <person name="Jarju S."/>
            <person name="Secka A."/>
            <person name="Antonio M."/>
            <person name="Oren A."/>
            <person name="Chaudhuri R.R."/>
            <person name="La Ragione R."/>
            <person name="Hildebrand F."/>
            <person name="Pallen M.J."/>
        </authorList>
    </citation>
    <scope>NUCLEOTIDE SEQUENCE</scope>
    <source>
        <strain evidence="14">1277</strain>
    </source>
</reference>
<gene>
    <name evidence="14" type="ORF">K8V90_02375</name>
</gene>
<dbReference type="Pfam" id="PF02518">
    <property type="entry name" value="HATPase_c"/>
    <property type="match status" value="1"/>
</dbReference>
<dbReference type="GO" id="GO:0005524">
    <property type="term" value="F:ATP binding"/>
    <property type="evidence" value="ECO:0007669"/>
    <property type="project" value="UniProtKB-KW"/>
</dbReference>
<feature type="transmembrane region" description="Helical" evidence="12">
    <location>
        <begin position="9"/>
        <end position="29"/>
    </location>
</feature>
<keyword evidence="7" id="KW-0547">Nucleotide-binding</keyword>
<dbReference type="SUPFAM" id="SSF55874">
    <property type="entry name" value="ATPase domain of HSP90 chaperone/DNA topoisomerase II/histidine kinase"/>
    <property type="match status" value="1"/>
</dbReference>
<keyword evidence="9" id="KW-0067">ATP-binding</keyword>
<dbReference type="InterPro" id="IPR003594">
    <property type="entry name" value="HATPase_dom"/>
</dbReference>
<dbReference type="FunFam" id="3.30.565.10:FF:000023">
    <property type="entry name" value="PAS domain-containing sensor histidine kinase"/>
    <property type="match status" value="1"/>
</dbReference>
<dbReference type="SUPFAM" id="SSF63829">
    <property type="entry name" value="Calcium-dependent phosphotriesterase"/>
    <property type="match status" value="4"/>
</dbReference>
<evidence type="ECO:0000256" key="7">
    <source>
        <dbReference type="ARBA" id="ARBA00022741"/>
    </source>
</evidence>
<dbReference type="InterPro" id="IPR005467">
    <property type="entry name" value="His_kinase_dom"/>
</dbReference>
<keyword evidence="12" id="KW-0812">Transmembrane</keyword>
<protein>
    <recommendedName>
        <fullName evidence="3">histidine kinase</fullName>
        <ecNumber evidence="3">2.7.13.3</ecNumber>
    </recommendedName>
</protein>
<dbReference type="InterPro" id="IPR011123">
    <property type="entry name" value="Y_Y_Y"/>
</dbReference>
<comment type="caution">
    <text evidence="14">The sequence shown here is derived from an EMBL/GenBank/DDBJ whole genome shotgun (WGS) entry which is preliminary data.</text>
</comment>
<dbReference type="Pfam" id="PF07494">
    <property type="entry name" value="Reg_prop"/>
    <property type="match status" value="9"/>
</dbReference>
<dbReference type="PROSITE" id="PS50109">
    <property type="entry name" value="HIS_KIN"/>
    <property type="match status" value="1"/>
</dbReference>
<dbReference type="PANTHER" id="PTHR43547">
    <property type="entry name" value="TWO-COMPONENT HISTIDINE KINASE"/>
    <property type="match status" value="1"/>
</dbReference>
<dbReference type="InterPro" id="IPR003661">
    <property type="entry name" value="HisK_dim/P_dom"/>
</dbReference>
<evidence type="ECO:0000256" key="4">
    <source>
        <dbReference type="ARBA" id="ARBA00022475"/>
    </source>
</evidence>
<dbReference type="SMART" id="SM00387">
    <property type="entry name" value="HATPase_c"/>
    <property type="match status" value="1"/>
</dbReference>
<dbReference type="EC" id="2.7.13.3" evidence="3"/>
<organism evidence="14 15">
    <name type="scientific">Romboutsia timonensis</name>
    <dbReference type="NCBI Taxonomy" id="1776391"/>
    <lineage>
        <taxon>Bacteria</taxon>
        <taxon>Bacillati</taxon>
        <taxon>Bacillota</taxon>
        <taxon>Clostridia</taxon>
        <taxon>Peptostreptococcales</taxon>
        <taxon>Peptostreptococcaceae</taxon>
        <taxon>Romboutsia</taxon>
    </lineage>
</organism>
<evidence type="ECO:0000256" key="6">
    <source>
        <dbReference type="ARBA" id="ARBA00022679"/>
    </source>
</evidence>
<dbReference type="InterPro" id="IPR036097">
    <property type="entry name" value="HisK_dim/P_sf"/>
</dbReference>
<reference evidence="14" key="2">
    <citation type="submission" date="2021-09" db="EMBL/GenBank/DDBJ databases">
        <authorList>
            <person name="Gilroy R."/>
        </authorList>
    </citation>
    <scope>NUCLEOTIDE SEQUENCE</scope>
    <source>
        <strain evidence="14">1277</strain>
    </source>
</reference>
<evidence type="ECO:0000256" key="5">
    <source>
        <dbReference type="ARBA" id="ARBA00022553"/>
    </source>
</evidence>
<keyword evidence="6" id="KW-0808">Transferase</keyword>
<dbReference type="InterPro" id="IPR004358">
    <property type="entry name" value="Sig_transdc_His_kin-like_C"/>
</dbReference>
<dbReference type="InterPro" id="IPR013783">
    <property type="entry name" value="Ig-like_fold"/>
</dbReference>
<dbReference type="SUPFAM" id="SSF47384">
    <property type="entry name" value="Homodimeric domain of signal transducing histidine kinase"/>
    <property type="match status" value="1"/>
</dbReference>
<dbReference type="Proteomes" id="UP000776700">
    <property type="component" value="Unassembled WGS sequence"/>
</dbReference>
<comment type="catalytic activity">
    <reaction evidence="1">
        <text>ATP + protein L-histidine = ADP + protein N-phospho-L-histidine.</text>
        <dbReference type="EC" id="2.7.13.3"/>
    </reaction>
</comment>
<evidence type="ECO:0000313" key="15">
    <source>
        <dbReference type="Proteomes" id="UP000776700"/>
    </source>
</evidence>
<keyword evidence="10" id="KW-0902">Two-component regulatory system</keyword>
<dbReference type="InterPro" id="IPR036890">
    <property type="entry name" value="HATPase_C_sf"/>
</dbReference>
<feature type="domain" description="Histidine kinase" evidence="13">
    <location>
        <begin position="846"/>
        <end position="1064"/>
    </location>
</feature>
<dbReference type="SMART" id="SM00388">
    <property type="entry name" value="HisKA"/>
    <property type="match status" value="1"/>
</dbReference>
<keyword evidence="11 12" id="KW-0472">Membrane</keyword>
<evidence type="ECO:0000256" key="9">
    <source>
        <dbReference type="ARBA" id="ARBA00022840"/>
    </source>
</evidence>
<evidence type="ECO:0000313" key="14">
    <source>
        <dbReference type="EMBL" id="HJG95934.1"/>
    </source>
</evidence>
<dbReference type="EMBL" id="DYUB01000079">
    <property type="protein sequence ID" value="HJG95934.1"/>
    <property type="molecule type" value="Genomic_DNA"/>
</dbReference>
<dbReference type="InterPro" id="IPR015943">
    <property type="entry name" value="WD40/YVTN_repeat-like_dom_sf"/>
</dbReference>
<dbReference type="Pfam" id="PF07495">
    <property type="entry name" value="Y_Y_Y"/>
    <property type="match status" value="1"/>
</dbReference>